<protein>
    <submittedName>
        <fullName evidence="8">Uncharacterized protein</fullName>
    </submittedName>
</protein>
<evidence type="ECO:0000256" key="1">
    <source>
        <dbReference type="ARBA" id="ARBA00004141"/>
    </source>
</evidence>
<feature type="transmembrane region" description="Helical" evidence="7">
    <location>
        <begin position="543"/>
        <end position="564"/>
    </location>
</feature>
<comment type="subcellular location">
    <subcellularLocation>
        <location evidence="1">Membrane</location>
        <topology evidence="1">Multi-pass membrane protein</topology>
    </subcellularLocation>
</comment>
<feature type="transmembrane region" description="Helical" evidence="7">
    <location>
        <begin position="343"/>
        <end position="362"/>
    </location>
</feature>
<dbReference type="PANTHER" id="PTHR16172:SF2">
    <property type="entry name" value="MAJOR FACILITATOR SUPERFAMILY DOMAIN-CONTAINING PROTEIN 6"/>
    <property type="match status" value="1"/>
</dbReference>
<evidence type="ECO:0000256" key="3">
    <source>
        <dbReference type="ARBA" id="ARBA00022692"/>
    </source>
</evidence>
<keyword evidence="4 7" id="KW-1133">Transmembrane helix</keyword>
<keyword evidence="5 7" id="KW-0472">Membrane</keyword>
<evidence type="ECO:0000256" key="5">
    <source>
        <dbReference type="ARBA" id="ARBA00023136"/>
    </source>
</evidence>
<dbReference type="Proteomes" id="UP001152795">
    <property type="component" value="Unassembled WGS sequence"/>
</dbReference>
<feature type="transmembrane region" description="Helical" evidence="7">
    <location>
        <begin position="452"/>
        <end position="470"/>
    </location>
</feature>
<feature type="transmembrane region" description="Helical" evidence="7">
    <location>
        <begin position="383"/>
        <end position="404"/>
    </location>
</feature>
<dbReference type="EMBL" id="CACRXK020001236">
    <property type="protein sequence ID" value="CAB3987796.1"/>
    <property type="molecule type" value="Genomic_DNA"/>
</dbReference>
<dbReference type="OrthoDB" id="515887at2759"/>
<feature type="region of interest" description="Disordered" evidence="6">
    <location>
        <begin position="575"/>
        <end position="598"/>
    </location>
</feature>
<name>A0A7D9HMV8_PARCT</name>
<evidence type="ECO:0000256" key="4">
    <source>
        <dbReference type="ARBA" id="ARBA00022989"/>
    </source>
</evidence>
<feature type="transmembrane region" description="Helical" evidence="7">
    <location>
        <begin position="518"/>
        <end position="537"/>
    </location>
</feature>
<proteinExistence type="inferred from homology"/>
<reference evidence="8" key="1">
    <citation type="submission" date="2020-04" db="EMBL/GenBank/DDBJ databases">
        <authorList>
            <person name="Alioto T."/>
            <person name="Alioto T."/>
            <person name="Gomez Garrido J."/>
        </authorList>
    </citation>
    <scope>NUCLEOTIDE SEQUENCE</scope>
    <source>
        <strain evidence="8">A484AB</strain>
    </source>
</reference>
<keyword evidence="9" id="KW-1185">Reference proteome</keyword>
<comment type="similarity">
    <text evidence="2">Belongs to the major facilitator superfamily. MFSD6 family.</text>
</comment>
<dbReference type="GO" id="GO:0016020">
    <property type="term" value="C:membrane"/>
    <property type="evidence" value="ECO:0007669"/>
    <property type="project" value="UniProtKB-SubCell"/>
</dbReference>
<evidence type="ECO:0000256" key="6">
    <source>
        <dbReference type="SAM" id="MobiDB-lite"/>
    </source>
</evidence>
<feature type="compositionally biased region" description="Basic and acidic residues" evidence="6">
    <location>
        <begin position="581"/>
        <end position="598"/>
    </location>
</feature>
<evidence type="ECO:0000313" key="9">
    <source>
        <dbReference type="Proteomes" id="UP001152795"/>
    </source>
</evidence>
<dbReference type="Gene3D" id="1.20.1250.20">
    <property type="entry name" value="MFS general substrate transporter like domains"/>
    <property type="match status" value="3"/>
</dbReference>
<evidence type="ECO:0000313" key="8">
    <source>
        <dbReference type="EMBL" id="CAB3987796.1"/>
    </source>
</evidence>
<comment type="caution">
    <text evidence="8">The sequence shown here is derived from an EMBL/GenBank/DDBJ whole genome shotgun (WGS) entry which is preliminary data.</text>
</comment>
<dbReference type="InterPro" id="IPR036259">
    <property type="entry name" value="MFS_trans_sf"/>
</dbReference>
<dbReference type="PANTHER" id="PTHR16172">
    <property type="entry name" value="MAJOR FACILITATOR SUPERFAMILY DOMAIN-CONTAINING PROTEIN 6-LIKE"/>
    <property type="match status" value="1"/>
</dbReference>
<dbReference type="AlphaFoldDB" id="A0A7D9HMV8"/>
<dbReference type="InterPro" id="IPR024989">
    <property type="entry name" value="MFS_assoc_dom"/>
</dbReference>
<accession>A0A7D9HMV8</accession>
<organism evidence="8 9">
    <name type="scientific">Paramuricea clavata</name>
    <name type="common">Red gorgonian</name>
    <name type="synonym">Violescent sea-whip</name>
    <dbReference type="NCBI Taxonomy" id="317549"/>
    <lineage>
        <taxon>Eukaryota</taxon>
        <taxon>Metazoa</taxon>
        <taxon>Cnidaria</taxon>
        <taxon>Anthozoa</taxon>
        <taxon>Octocorallia</taxon>
        <taxon>Malacalcyonacea</taxon>
        <taxon>Plexauridae</taxon>
        <taxon>Paramuricea</taxon>
    </lineage>
</organism>
<dbReference type="Pfam" id="PF12832">
    <property type="entry name" value="MFS_1_like"/>
    <property type="match status" value="1"/>
</dbReference>
<keyword evidence="3 7" id="KW-0812">Transmembrane</keyword>
<sequence>MEDIRSETNEYGEGNQSQDKKSKKIKKKKTVTDDKECGCSNISSLCSHVRTNCTDESASYKFFNFFFYGAVQTFNSYVSVYLKTLGLTASHVGLINGTHPLLQIIGAPLAGILGDRYRIKRVLLLVGLVIMTVRTMLFLPFQPQKQVCNVVYVNKTHHVVISSKLIEFHITKRSTREQFMGSTKQTHKRWQPASNSGIKFQDILGTILEPEDYIFNNSNDESEIEKEVKPNTDVDPFLSPPSVIIEKTKDYKLMFVKTEDQDEIERIFIILLCLTLFGEVFEALVSTIADTCCLDYLGEDRERFGMFRFWGALGAGITSPISGALFDHYGQTICGRTVSGYHYIFYIYFAYLCAAFIAATHFRHRYDSSASSSKNKNIKDALLNLNYGIFLLVTLYMGLCYGFLTSFSFWFLDDLGANAVLLGVASSLRSVAENCVYFISPFVLVRLGHAKVAAGCLLAFAVTCLLYSFLSNPWFAVPLEVLSTGAYAFSWTTCVSYLNRAAPPGSSTIVQGIVQASFWGLGFGGGSIIGGFSFRVFGERETFRGFAVASFTVLVFFIIIQFILTSAEKQEEGSKYQALSNKEEISQSKSPTSEEDHE</sequence>
<feature type="region of interest" description="Disordered" evidence="6">
    <location>
        <begin position="1"/>
        <end position="27"/>
    </location>
</feature>
<dbReference type="InterPro" id="IPR051717">
    <property type="entry name" value="MFS_MFSD6"/>
</dbReference>
<evidence type="ECO:0000256" key="7">
    <source>
        <dbReference type="SAM" id="Phobius"/>
    </source>
</evidence>
<dbReference type="SUPFAM" id="SSF103473">
    <property type="entry name" value="MFS general substrate transporter"/>
    <property type="match status" value="1"/>
</dbReference>
<gene>
    <name evidence="8" type="ORF">PACLA_8A032748</name>
</gene>
<evidence type="ECO:0000256" key="2">
    <source>
        <dbReference type="ARBA" id="ARBA00005241"/>
    </source>
</evidence>